<dbReference type="InterPro" id="IPR006569">
    <property type="entry name" value="CID_dom"/>
</dbReference>
<dbReference type="PANTHER" id="PTHR23140:SF0">
    <property type="entry name" value="U2 SNRNP-ASSOCIATED SURP MOTIF-CONTAINING PROTEIN"/>
    <property type="match status" value="1"/>
</dbReference>
<organism evidence="4 5">
    <name type="scientific">Toxoplasma gondii VAND</name>
    <dbReference type="NCBI Taxonomy" id="933077"/>
    <lineage>
        <taxon>Eukaryota</taxon>
        <taxon>Sar</taxon>
        <taxon>Alveolata</taxon>
        <taxon>Apicomplexa</taxon>
        <taxon>Conoidasida</taxon>
        <taxon>Coccidia</taxon>
        <taxon>Eucoccidiorida</taxon>
        <taxon>Eimeriorina</taxon>
        <taxon>Sarcocystidae</taxon>
        <taxon>Toxoplasma</taxon>
    </lineage>
</organism>
<name>A0A086PVJ4_TOXGO</name>
<evidence type="ECO:0000256" key="2">
    <source>
        <dbReference type="SAM" id="MobiDB-lite"/>
    </source>
</evidence>
<feature type="region of interest" description="Disordered" evidence="2">
    <location>
        <begin position="1"/>
        <end position="26"/>
    </location>
</feature>
<dbReference type="Gene3D" id="1.25.40.90">
    <property type="match status" value="1"/>
</dbReference>
<feature type="non-terminal residue" evidence="4">
    <location>
        <position position="1"/>
    </location>
</feature>
<dbReference type="GO" id="GO:0005634">
    <property type="term" value="C:nucleus"/>
    <property type="evidence" value="ECO:0007669"/>
    <property type="project" value="TreeGrafter"/>
</dbReference>
<dbReference type="PROSITE" id="PS51391">
    <property type="entry name" value="CID"/>
    <property type="match status" value="1"/>
</dbReference>
<evidence type="ECO:0000313" key="4">
    <source>
        <dbReference type="EMBL" id="KFH04376.1"/>
    </source>
</evidence>
<keyword evidence="1" id="KW-0694">RNA-binding</keyword>
<reference evidence="4 5" key="1">
    <citation type="submission" date="2014-08" db="EMBL/GenBank/DDBJ databases">
        <authorList>
            <person name="Sibley D."/>
            <person name="Venepally P."/>
            <person name="Karamycheva S."/>
            <person name="Hadjithomas M."/>
            <person name="Khan A."/>
            <person name="Brunk B."/>
            <person name="Roos D."/>
            <person name="Caler E."/>
            <person name="Lorenzi H."/>
        </authorList>
    </citation>
    <scope>NUCLEOTIDE SEQUENCE [LARGE SCALE GENOMIC DNA]</scope>
    <source>
        <strain evidence="4 5">VAND</strain>
    </source>
</reference>
<evidence type="ECO:0000259" key="3">
    <source>
        <dbReference type="PROSITE" id="PS51391"/>
    </source>
</evidence>
<comment type="caution">
    <text evidence="4">The sequence shown here is derived from an EMBL/GenBank/DDBJ whole genome shotgun (WGS) entry which is preliminary data.</text>
</comment>
<dbReference type="InterPro" id="IPR051485">
    <property type="entry name" value="SR-CTD_assoc_factor"/>
</dbReference>
<proteinExistence type="predicted"/>
<dbReference type="AlphaFoldDB" id="A0A086PVJ4"/>
<dbReference type="InterPro" id="IPR008942">
    <property type="entry name" value="ENTH_VHS"/>
</dbReference>
<protein>
    <submittedName>
        <fullName evidence="4">RNA recognition motif-containing protein</fullName>
    </submittedName>
</protein>
<sequence length="178" mass="20710">SRHKVERKDDSHSAAKGGERLGSEDRDTLEEHLRDITRQRESVKNAMVFCMSHANCSAEIALCLYEALTLAETNLDSKLARLYLLSDILFNSSAPTPSAWSYRASLEKYLPRIFLHWTQMFCGNSTERESEQKDAANGEAEEEIRRRERKQKYQIRRLLKRLLRIWTGWAVYSPAFLQ</sequence>
<feature type="non-terminal residue" evidence="4">
    <location>
        <position position="178"/>
    </location>
</feature>
<evidence type="ECO:0000313" key="5">
    <source>
        <dbReference type="Proteomes" id="UP000028840"/>
    </source>
</evidence>
<dbReference type="Pfam" id="PF04818">
    <property type="entry name" value="CID"/>
    <property type="match status" value="1"/>
</dbReference>
<dbReference type="PANTHER" id="PTHR23140">
    <property type="entry name" value="RNA PROCESSING PROTEIN LD23810P"/>
    <property type="match status" value="1"/>
</dbReference>
<evidence type="ECO:0000256" key="1">
    <source>
        <dbReference type="ARBA" id="ARBA00022884"/>
    </source>
</evidence>
<dbReference type="GO" id="GO:0003723">
    <property type="term" value="F:RNA binding"/>
    <property type="evidence" value="ECO:0007669"/>
    <property type="project" value="UniProtKB-KW"/>
</dbReference>
<accession>A0A086PVJ4</accession>
<gene>
    <name evidence="4" type="ORF">TGVAND_240710B</name>
</gene>
<dbReference type="Proteomes" id="UP000028840">
    <property type="component" value="Unassembled WGS sequence"/>
</dbReference>
<feature type="domain" description="CID" evidence="3">
    <location>
        <begin position="21"/>
        <end position="178"/>
    </location>
</feature>
<dbReference type="VEuPathDB" id="ToxoDB:TGVAND_240710B"/>
<dbReference type="SMART" id="SM00582">
    <property type="entry name" value="RPR"/>
    <property type="match status" value="1"/>
</dbReference>
<dbReference type="EMBL" id="AEYJ02001155">
    <property type="protein sequence ID" value="KFH04376.1"/>
    <property type="molecule type" value="Genomic_DNA"/>
</dbReference>
<reference evidence="4 5" key="2">
    <citation type="journal article" date="2015" name="Eukaryot. Cell">
        <title>Genetic mapping reveals that sinefungin resistance in Toxoplasma gondii is controlled by a putative amino acid transporter locus that can be used as a negative selectable marker.</title>
        <authorList>
            <person name="Behnke M.S."/>
            <person name="Khan A."/>
            <person name="Sibley L.D."/>
        </authorList>
    </citation>
    <scope>NUCLEOTIDE SEQUENCE [LARGE SCALE GENOMIC DNA]</scope>
    <source>
        <strain evidence="4 5">VAND</strain>
    </source>
</reference>